<feature type="compositionally biased region" description="Basic and acidic residues" evidence="1">
    <location>
        <begin position="130"/>
        <end position="147"/>
    </location>
</feature>
<protein>
    <submittedName>
        <fullName evidence="2">Uncharacterized protein</fullName>
    </submittedName>
</protein>
<evidence type="ECO:0000256" key="1">
    <source>
        <dbReference type="SAM" id="MobiDB-lite"/>
    </source>
</evidence>
<sequence>MLPQITTSHAWMRRPFGNEDGGTTLLSDSDISGICDPSQTLEIPLICVLNSSFVGRLAGGIDFLLPAAVTTHLPNMVVMALIGLEVATLLPTTDVSHLAVSRYDVLVLILGVNESKKLSSQGKVQFRSNKRYEEDEKYEQEEQKKQEDQEDQEDQQEQEERDIAS</sequence>
<dbReference type="InParanoid" id="A0A2K1QPQ0"/>
<proteinExistence type="predicted"/>
<feature type="region of interest" description="Disordered" evidence="1">
    <location>
        <begin position="119"/>
        <end position="165"/>
    </location>
</feature>
<accession>A0A2K1QPQ0</accession>
<feature type="compositionally biased region" description="Acidic residues" evidence="1">
    <location>
        <begin position="148"/>
        <end position="165"/>
    </location>
</feature>
<keyword evidence="3" id="KW-1185">Reference proteome</keyword>
<evidence type="ECO:0000313" key="3">
    <source>
        <dbReference type="Proteomes" id="UP000243797"/>
    </source>
</evidence>
<reference evidence="2 3" key="1">
    <citation type="submission" date="2017-06" db="EMBL/GenBank/DDBJ databases">
        <title>Draft genome sequence of a variant of Elsinoe murrayae.</title>
        <authorList>
            <person name="Cheng Q."/>
        </authorList>
    </citation>
    <scope>NUCLEOTIDE SEQUENCE [LARGE SCALE GENOMIC DNA]</scope>
    <source>
        <strain evidence="2 3">CQ-2017a</strain>
    </source>
</reference>
<evidence type="ECO:0000313" key="2">
    <source>
        <dbReference type="EMBL" id="PNS17076.1"/>
    </source>
</evidence>
<name>A0A2K1QPQ0_9PEZI</name>
<comment type="caution">
    <text evidence="2">The sequence shown here is derived from an EMBL/GenBank/DDBJ whole genome shotgun (WGS) entry which is preliminary data.</text>
</comment>
<dbReference type="Proteomes" id="UP000243797">
    <property type="component" value="Unassembled WGS sequence"/>
</dbReference>
<dbReference type="EMBL" id="NKHZ01000054">
    <property type="protein sequence ID" value="PNS17076.1"/>
    <property type="molecule type" value="Genomic_DNA"/>
</dbReference>
<gene>
    <name evidence="2" type="ORF">CAC42_3646</name>
</gene>
<organism evidence="2 3">
    <name type="scientific">Sphaceloma murrayae</name>
    <dbReference type="NCBI Taxonomy" id="2082308"/>
    <lineage>
        <taxon>Eukaryota</taxon>
        <taxon>Fungi</taxon>
        <taxon>Dikarya</taxon>
        <taxon>Ascomycota</taxon>
        <taxon>Pezizomycotina</taxon>
        <taxon>Dothideomycetes</taxon>
        <taxon>Dothideomycetidae</taxon>
        <taxon>Myriangiales</taxon>
        <taxon>Elsinoaceae</taxon>
        <taxon>Sphaceloma</taxon>
    </lineage>
</organism>
<dbReference type="AlphaFoldDB" id="A0A2K1QPQ0"/>